<dbReference type="OrthoDB" id="9813820at2"/>
<gene>
    <name evidence="6" type="ORF">CAP_5356</name>
</gene>
<dbReference type="GO" id="GO:0017004">
    <property type="term" value="P:cytochrome complex assembly"/>
    <property type="evidence" value="ECO:0007669"/>
    <property type="project" value="UniProtKB-KW"/>
</dbReference>
<keyword evidence="2" id="KW-0201">Cytochrome c-type biogenesis</keyword>
<dbReference type="Gene3D" id="3.40.30.10">
    <property type="entry name" value="Glutaredoxin"/>
    <property type="match status" value="1"/>
</dbReference>
<keyword evidence="3" id="KW-1015">Disulfide bond</keyword>
<dbReference type="PANTHER" id="PTHR42852">
    <property type="entry name" value="THIOL:DISULFIDE INTERCHANGE PROTEIN DSBE"/>
    <property type="match status" value="1"/>
</dbReference>
<comment type="caution">
    <text evidence="6">The sequence shown here is derived from an EMBL/GenBank/DDBJ whole genome shotgun (WGS) entry which is preliminary data.</text>
</comment>
<organism evidence="6 7">
    <name type="scientific">Chondromyces apiculatus DSM 436</name>
    <dbReference type="NCBI Taxonomy" id="1192034"/>
    <lineage>
        <taxon>Bacteria</taxon>
        <taxon>Pseudomonadati</taxon>
        <taxon>Myxococcota</taxon>
        <taxon>Polyangia</taxon>
        <taxon>Polyangiales</taxon>
        <taxon>Polyangiaceae</taxon>
        <taxon>Chondromyces</taxon>
    </lineage>
</organism>
<dbReference type="Proteomes" id="UP000019678">
    <property type="component" value="Unassembled WGS sequence"/>
</dbReference>
<dbReference type="GO" id="GO:0016209">
    <property type="term" value="F:antioxidant activity"/>
    <property type="evidence" value="ECO:0007669"/>
    <property type="project" value="InterPro"/>
</dbReference>
<reference evidence="6 7" key="1">
    <citation type="submission" date="2013-05" db="EMBL/GenBank/DDBJ databases">
        <title>Genome assembly of Chondromyces apiculatus DSM 436.</title>
        <authorList>
            <person name="Sharma G."/>
            <person name="Khatri I."/>
            <person name="Kaur C."/>
            <person name="Mayilraj S."/>
            <person name="Subramanian S."/>
        </authorList>
    </citation>
    <scope>NUCLEOTIDE SEQUENCE [LARGE SCALE GENOMIC DNA]</scope>
    <source>
        <strain evidence="6 7">DSM 436</strain>
    </source>
</reference>
<accession>A0A017T452</accession>
<dbReference type="InterPro" id="IPR036249">
    <property type="entry name" value="Thioredoxin-like_sf"/>
</dbReference>
<dbReference type="InterPro" id="IPR017937">
    <property type="entry name" value="Thioredoxin_CS"/>
</dbReference>
<evidence type="ECO:0000313" key="6">
    <source>
        <dbReference type="EMBL" id="EYF03565.1"/>
    </source>
</evidence>
<name>A0A017T452_9BACT</name>
<proteinExistence type="predicted"/>
<evidence type="ECO:0000256" key="2">
    <source>
        <dbReference type="ARBA" id="ARBA00022748"/>
    </source>
</evidence>
<comment type="subcellular location">
    <subcellularLocation>
        <location evidence="1">Cell envelope</location>
    </subcellularLocation>
</comment>
<dbReference type="InterPro" id="IPR000866">
    <property type="entry name" value="AhpC/TSA"/>
</dbReference>
<dbReference type="GO" id="GO:0016491">
    <property type="term" value="F:oxidoreductase activity"/>
    <property type="evidence" value="ECO:0007669"/>
    <property type="project" value="InterPro"/>
</dbReference>
<dbReference type="PROSITE" id="PS00194">
    <property type="entry name" value="THIOREDOXIN_1"/>
    <property type="match status" value="1"/>
</dbReference>
<dbReference type="InterPro" id="IPR050553">
    <property type="entry name" value="Thioredoxin_ResA/DsbE_sf"/>
</dbReference>
<dbReference type="CDD" id="cd02966">
    <property type="entry name" value="TlpA_like_family"/>
    <property type="match status" value="1"/>
</dbReference>
<keyword evidence="7" id="KW-1185">Reference proteome</keyword>
<dbReference type="PROSITE" id="PS51352">
    <property type="entry name" value="THIOREDOXIN_2"/>
    <property type="match status" value="1"/>
</dbReference>
<dbReference type="AlphaFoldDB" id="A0A017T452"/>
<evidence type="ECO:0000259" key="5">
    <source>
        <dbReference type="PROSITE" id="PS51352"/>
    </source>
</evidence>
<evidence type="ECO:0000256" key="4">
    <source>
        <dbReference type="ARBA" id="ARBA00023284"/>
    </source>
</evidence>
<dbReference type="Pfam" id="PF00578">
    <property type="entry name" value="AhpC-TSA"/>
    <property type="match status" value="1"/>
</dbReference>
<dbReference type="STRING" id="1192034.CAP_5356"/>
<evidence type="ECO:0000256" key="3">
    <source>
        <dbReference type="ARBA" id="ARBA00023157"/>
    </source>
</evidence>
<protein>
    <submittedName>
        <fullName evidence="6">Periplasmic protein thiol:disulfide oxidoreductase, DsbE subfamily</fullName>
    </submittedName>
</protein>
<sequence length="179" mass="18965">MRGKRSWQGVVLAAAAGALLAGCGGPKMPSSVRHPLMNTAAPVFEAEAMGTREVGVPGDYLTRVIVVDFWASWCAACTVSMPALDALFRERQADGVMVIGVSVDDSAGAAMRMARQTGTTFPIVMDPDQRLASEYGVSQVPLTFVIDGNGTVRWVGNDPGQARRAAEILLSEGRMPVLQ</sequence>
<dbReference type="EMBL" id="ASRX01000044">
    <property type="protein sequence ID" value="EYF03565.1"/>
    <property type="molecule type" value="Genomic_DNA"/>
</dbReference>
<evidence type="ECO:0000313" key="7">
    <source>
        <dbReference type="Proteomes" id="UP000019678"/>
    </source>
</evidence>
<dbReference type="PROSITE" id="PS51257">
    <property type="entry name" value="PROKAR_LIPOPROTEIN"/>
    <property type="match status" value="1"/>
</dbReference>
<feature type="domain" description="Thioredoxin" evidence="5">
    <location>
        <begin position="35"/>
        <end position="179"/>
    </location>
</feature>
<evidence type="ECO:0000256" key="1">
    <source>
        <dbReference type="ARBA" id="ARBA00004196"/>
    </source>
</evidence>
<keyword evidence="4" id="KW-0676">Redox-active center</keyword>
<dbReference type="GO" id="GO:0030313">
    <property type="term" value="C:cell envelope"/>
    <property type="evidence" value="ECO:0007669"/>
    <property type="project" value="UniProtKB-SubCell"/>
</dbReference>
<dbReference type="PANTHER" id="PTHR42852:SF6">
    <property type="entry name" value="THIOL:DISULFIDE INTERCHANGE PROTEIN DSBE"/>
    <property type="match status" value="1"/>
</dbReference>
<dbReference type="InterPro" id="IPR013766">
    <property type="entry name" value="Thioredoxin_domain"/>
</dbReference>
<dbReference type="RefSeq" id="WP_052375933.1">
    <property type="nucleotide sequence ID" value="NZ_ASRX01000044.1"/>
</dbReference>
<dbReference type="SUPFAM" id="SSF52833">
    <property type="entry name" value="Thioredoxin-like"/>
    <property type="match status" value="1"/>
</dbReference>
<dbReference type="eggNOG" id="COG0526">
    <property type="taxonomic scope" value="Bacteria"/>
</dbReference>